<reference evidence="4" key="1">
    <citation type="journal article" date="2021" name="Nat. Commun.">
        <title>Genetic determinants of endophytism in the Arabidopsis root mycobiome.</title>
        <authorList>
            <person name="Mesny F."/>
            <person name="Miyauchi S."/>
            <person name="Thiergart T."/>
            <person name="Pickel B."/>
            <person name="Atanasova L."/>
            <person name="Karlsson M."/>
            <person name="Huettel B."/>
            <person name="Barry K.W."/>
            <person name="Haridas S."/>
            <person name="Chen C."/>
            <person name="Bauer D."/>
            <person name="Andreopoulos W."/>
            <person name="Pangilinan J."/>
            <person name="LaButti K."/>
            <person name="Riley R."/>
            <person name="Lipzen A."/>
            <person name="Clum A."/>
            <person name="Drula E."/>
            <person name="Henrissat B."/>
            <person name="Kohler A."/>
            <person name="Grigoriev I.V."/>
            <person name="Martin F.M."/>
            <person name="Hacquard S."/>
        </authorList>
    </citation>
    <scope>NUCLEOTIDE SEQUENCE</scope>
    <source>
        <strain evidence="4">MPI-SDFR-AT-0073</strain>
    </source>
</reference>
<keyword evidence="1" id="KW-0479">Metal-binding</keyword>
<feature type="compositionally biased region" description="Polar residues" evidence="2">
    <location>
        <begin position="26"/>
        <end position="35"/>
    </location>
</feature>
<evidence type="ECO:0000259" key="3">
    <source>
        <dbReference type="PROSITE" id="PS50158"/>
    </source>
</evidence>
<dbReference type="Gene3D" id="4.10.60.10">
    <property type="entry name" value="Zinc finger, CCHC-type"/>
    <property type="match status" value="1"/>
</dbReference>
<feature type="compositionally biased region" description="Pro residues" evidence="2">
    <location>
        <begin position="713"/>
        <end position="724"/>
    </location>
</feature>
<keyword evidence="1" id="KW-0862">Zinc</keyword>
<dbReference type="AlphaFoldDB" id="A0A9P8ZZB7"/>
<dbReference type="OrthoDB" id="7608935at2759"/>
<dbReference type="GO" id="GO:0008270">
    <property type="term" value="F:zinc ion binding"/>
    <property type="evidence" value="ECO:0007669"/>
    <property type="project" value="UniProtKB-KW"/>
</dbReference>
<dbReference type="GeneID" id="70124642"/>
<feature type="compositionally biased region" description="Polar residues" evidence="2">
    <location>
        <begin position="727"/>
        <end position="739"/>
    </location>
</feature>
<evidence type="ECO:0000313" key="4">
    <source>
        <dbReference type="EMBL" id="KAH6655898.1"/>
    </source>
</evidence>
<feature type="region of interest" description="Disordered" evidence="2">
    <location>
        <begin position="349"/>
        <end position="411"/>
    </location>
</feature>
<proteinExistence type="predicted"/>
<keyword evidence="1" id="KW-0863">Zinc-finger</keyword>
<comment type="caution">
    <text evidence="4">The sequence shown here is derived from an EMBL/GenBank/DDBJ whole genome shotgun (WGS) entry which is preliminary data.</text>
</comment>
<feature type="compositionally biased region" description="Polar residues" evidence="2">
    <location>
        <begin position="628"/>
        <end position="637"/>
    </location>
</feature>
<protein>
    <recommendedName>
        <fullName evidence="3">CCHC-type domain-containing protein</fullName>
    </recommendedName>
</protein>
<sequence>MVTTRSGAVPVDPHDSAVAITEDATKQSPESATGQKRSRDYVEELRGLTPDRNSDGEDDHAAKRARTEEDKAQHDDLARDAQSDLDDGEIVEASTPDRHALPPNTMAKRPAEPQNVAPIPPKDEAVQKSTQDYLAPQTLPVPPEVAGSTEVMPPEDLPAATESDRSIGEHAQAKIPQSATETQQSAEKAKTKSDPNQGVGLGLRTSFAKAPKKQAKGDISKPALGVLEFPTANRDWKIDATKFDQILCDHELDRGDCFEPKFWKQWMQNNLARVLQALQEDNGPEFDSISKPAQRVKVVRNAMFALLQPVGGVLYGTKKNMNTVRLVAQPTFDDGLTGKMINKTLTGAKKSNSTAAHDHQDAADASAEPEGEKQDNAEDKIISSKQEASQESDVEPGEVSSDESPVLSPEEIEHRKLYFPGSENYHRFCIHCVSSKHNSSSCPQPICQSCGSRDHTRYGCHATERCGKCFQLGHTTATCQEKLALAKGEREPCAYCRLAHTEEQCAAIWKSFNHAEVKVKKVKAIPSFCYICGQDGHYGPECGLNSGRTEMDSDLSIWSSAIRDMYVDPSSADAAIAWAGLNAAPSQPGQDFHIRGQAKKQSHVFYVSSDDSDDGFIHEPVRRAPSRGNIQINTNASRPAPRRGGFSSLRADESRRRENQREFTPPPAPPLEDYYSYAPWQPPLPAGPPPALPPPRLPDTYTFQGQRDQPALPRAPPGSLPPRPVNQGPSRNFSGSSQNGAKRGGGRGRPRKRT</sequence>
<feature type="compositionally biased region" description="Basic and acidic residues" evidence="2">
    <location>
        <begin position="52"/>
        <end position="82"/>
    </location>
</feature>
<dbReference type="PROSITE" id="PS50158">
    <property type="entry name" value="ZF_CCHC"/>
    <property type="match status" value="1"/>
</dbReference>
<feature type="region of interest" description="Disordered" evidence="2">
    <location>
        <begin position="609"/>
        <end position="754"/>
    </location>
</feature>
<dbReference type="SMART" id="SM00343">
    <property type="entry name" value="ZnF_C2HC"/>
    <property type="match status" value="4"/>
</dbReference>
<feature type="compositionally biased region" description="Basic and acidic residues" evidence="2">
    <location>
        <begin position="650"/>
        <end position="661"/>
    </location>
</feature>
<evidence type="ECO:0000256" key="1">
    <source>
        <dbReference type="PROSITE-ProRule" id="PRU00047"/>
    </source>
</evidence>
<organism evidence="4 5">
    <name type="scientific">Truncatella angustata</name>
    <dbReference type="NCBI Taxonomy" id="152316"/>
    <lineage>
        <taxon>Eukaryota</taxon>
        <taxon>Fungi</taxon>
        <taxon>Dikarya</taxon>
        <taxon>Ascomycota</taxon>
        <taxon>Pezizomycotina</taxon>
        <taxon>Sordariomycetes</taxon>
        <taxon>Xylariomycetidae</taxon>
        <taxon>Amphisphaeriales</taxon>
        <taxon>Sporocadaceae</taxon>
        <taxon>Truncatella</taxon>
    </lineage>
</organism>
<feature type="compositionally biased region" description="Polar residues" evidence="2">
    <location>
        <begin position="175"/>
        <end position="186"/>
    </location>
</feature>
<dbReference type="GO" id="GO:0003676">
    <property type="term" value="F:nucleic acid binding"/>
    <property type="evidence" value="ECO:0007669"/>
    <property type="project" value="InterPro"/>
</dbReference>
<evidence type="ECO:0000256" key="2">
    <source>
        <dbReference type="SAM" id="MobiDB-lite"/>
    </source>
</evidence>
<feature type="region of interest" description="Disordered" evidence="2">
    <location>
        <begin position="1"/>
        <end position="199"/>
    </location>
</feature>
<feature type="compositionally biased region" description="Pro residues" evidence="2">
    <location>
        <begin position="680"/>
        <end position="697"/>
    </location>
</feature>
<name>A0A9P8ZZB7_9PEZI</name>
<dbReference type="EMBL" id="JAGPXC010000003">
    <property type="protein sequence ID" value="KAH6655898.1"/>
    <property type="molecule type" value="Genomic_DNA"/>
</dbReference>
<feature type="compositionally biased region" description="Basic and acidic residues" evidence="2">
    <location>
        <begin position="370"/>
        <end position="382"/>
    </location>
</feature>
<gene>
    <name evidence="4" type="ORF">BKA67DRAFT_251620</name>
</gene>
<dbReference type="Proteomes" id="UP000758603">
    <property type="component" value="Unassembled WGS sequence"/>
</dbReference>
<feature type="domain" description="CCHC-type" evidence="3">
    <location>
        <begin position="529"/>
        <end position="542"/>
    </location>
</feature>
<dbReference type="RefSeq" id="XP_045960163.1">
    <property type="nucleotide sequence ID" value="XM_046095749.1"/>
</dbReference>
<feature type="compositionally biased region" description="Basic and acidic residues" evidence="2">
    <location>
        <begin position="37"/>
        <end position="46"/>
    </location>
</feature>
<keyword evidence="5" id="KW-1185">Reference proteome</keyword>
<dbReference type="InterPro" id="IPR001878">
    <property type="entry name" value="Znf_CCHC"/>
</dbReference>
<accession>A0A9P8ZZB7</accession>
<feature type="compositionally biased region" description="Basic and acidic residues" evidence="2">
    <location>
        <begin position="162"/>
        <end position="172"/>
    </location>
</feature>
<evidence type="ECO:0000313" key="5">
    <source>
        <dbReference type="Proteomes" id="UP000758603"/>
    </source>
</evidence>
<feature type="compositionally biased region" description="Basic residues" evidence="2">
    <location>
        <begin position="744"/>
        <end position="754"/>
    </location>
</feature>